<gene>
    <name evidence="1" type="ORF">CDAR_457231</name>
</gene>
<dbReference type="AlphaFoldDB" id="A0AAV4PH47"/>
<comment type="caution">
    <text evidence="1">The sequence shown here is derived from an EMBL/GenBank/DDBJ whole genome shotgun (WGS) entry which is preliminary data.</text>
</comment>
<proteinExistence type="predicted"/>
<dbReference type="Proteomes" id="UP001054837">
    <property type="component" value="Unassembled WGS sequence"/>
</dbReference>
<sequence length="87" mass="10034">MTYGWPNLYLSQFFVVVYTLRVGFLKTQLIFTMAPTADYLKGRPITRKEASKWEVESFNSVVLELGGIRPLERGEKRGRGAFSRDKN</sequence>
<reference evidence="1 2" key="1">
    <citation type="submission" date="2021-06" db="EMBL/GenBank/DDBJ databases">
        <title>Caerostris darwini draft genome.</title>
        <authorList>
            <person name="Kono N."/>
            <person name="Arakawa K."/>
        </authorList>
    </citation>
    <scope>NUCLEOTIDE SEQUENCE [LARGE SCALE GENOMIC DNA]</scope>
</reference>
<accession>A0AAV4PH47</accession>
<evidence type="ECO:0000313" key="1">
    <source>
        <dbReference type="EMBL" id="GIX94437.1"/>
    </source>
</evidence>
<keyword evidence="2" id="KW-1185">Reference proteome</keyword>
<protein>
    <submittedName>
        <fullName evidence="1">Uncharacterized protein</fullName>
    </submittedName>
</protein>
<name>A0AAV4PH47_9ARAC</name>
<organism evidence="1 2">
    <name type="scientific">Caerostris darwini</name>
    <dbReference type="NCBI Taxonomy" id="1538125"/>
    <lineage>
        <taxon>Eukaryota</taxon>
        <taxon>Metazoa</taxon>
        <taxon>Ecdysozoa</taxon>
        <taxon>Arthropoda</taxon>
        <taxon>Chelicerata</taxon>
        <taxon>Arachnida</taxon>
        <taxon>Araneae</taxon>
        <taxon>Araneomorphae</taxon>
        <taxon>Entelegynae</taxon>
        <taxon>Araneoidea</taxon>
        <taxon>Araneidae</taxon>
        <taxon>Caerostris</taxon>
    </lineage>
</organism>
<evidence type="ECO:0000313" key="2">
    <source>
        <dbReference type="Proteomes" id="UP001054837"/>
    </source>
</evidence>
<dbReference type="EMBL" id="BPLQ01002611">
    <property type="protein sequence ID" value="GIX94437.1"/>
    <property type="molecule type" value="Genomic_DNA"/>
</dbReference>